<dbReference type="Pfam" id="PF01497">
    <property type="entry name" value="Peripla_BP_2"/>
    <property type="match status" value="1"/>
</dbReference>
<comment type="similarity">
    <text evidence="2">Belongs to the bacterial solute-binding protein 8 family.</text>
</comment>
<dbReference type="Proteomes" id="UP001597277">
    <property type="component" value="Unassembled WGS sequence"/>
</dbReference>
<evidence type="ECO:0000259" key="7">
    <source>
        <dbReference type="PROSITE" id="PS50983"/>
    </source>
</evidence>
<dbReference type="PANTHER" id="PTHR30532:SF1">
    <property type="entry name" value="IRON(3+)-HYDROXAMATE-BINDING PROTEIN FHUD"/>
    <property type="match status" value="1"/>
</dbReference>
<keyword evidence="9" id="KW-1185">Reference proteome</keyword>
<reference evidence="9" key="1">
    <citation type="journal article" date="2019" name="Int. J. Syst. Evol. Microbiol.">
        <title>The Global Catalogue of Microorganisms (GCM) 10K type strain sequencing project: providing services to taxonomists for standard genome sequencing and annotation.</title>
        <authorList>
            <consortium name="The Broad Institute Genomics Platform"/>
            <consortium name="The Broad Institute Genome Sequencing Center for Infectious Disease"/>
            <person name="Wu L."/>
            <person name="Ma J."/>
        </authorList>
    </citation>
    <scope>NUCLEOTIDE SEQUENCE [LARGE SCALE GENOMIC DNA]</scope>
    <source>
        <strain evidence="9">JCM 17130</strain>
    </source>
</reference>
<feature type="signal peptide" evidence="6">
    <location>
        <begin position="1"/>
        <end position="25"/>
    </location>
</feature>
<evidence type="ECO:0000256" key="3">
    <source>
        <dbReference type="ARBA" id="ARBA00022448"/>
    </source>
</evidence>
<accession>A0ABW4KYQ9</accession>
<gene>
    <name evidence="8" type="ORF">ACFSE6_00510</name>
</gene>
<evidence type="ECO:0000256" key="6">
    <source>
        <dbReference type="SAM" id="SignalP"/>
    </source>
</evidence>
<evidence type="ECO:0000313" key="9">
    <source>
        <dbReference type="Proteomes" id="UP001597277"/>
    </source>
</evidence>
<protein>
    <submittedName>
        <fullName evidence="8">ABC transporter substrate-binding protein</fullName>
    </submittedName>
</protein>
<dbReference type="PROSITE" id="PS50983">
    <property type="entry name" value="FE_B12_PBP"/>
    <property type="match status" value="1"/>
</dbReference>
<organism evidence="8 9">
    <name type="scientific">Georgenia deserti</name>
    <dbReference type="NCBI Taxonomy" id="2093781"/>
    <lineage>
        <taxon>Bacteria</taxon>
        <taxon>Bacillati</taxon>
        <taxon>Actinomycetota</taxon>
        <taxon>Actinomycetes</taxon>
        <taxon>Micrococcales</taxon>
        <taxon>Bogoriellaceae</taxon>
        <taxon>Georgenia</taxon>
    </lineage>
</organism>
<feature type="chain" id="PRO_5045143575" evidence="6">
    <location>
        <begin position="26"/>
        <end position="327"/>
    </location>
</feature>
<dbReference type="SUPFAM" id="SSF53807">
    <property type="entry name" value="Helical backbone' metal receptor"/>
    <property type="match status" value="1"/>
</dbReference>
<evidence type="ECO:0000256" key="1">
    <source>
        <dbReference type="ARBA" id="ARBA00004196"/>
    </source>
</evidence>
<evidence type="ECO:0000256" key="2">
    <source>
        <dbReference type="ARBA" id="ARBA00008814"/>
    </source>
</evidence>
<dbReference type="EMBL" id="JBHUEE010000001">
    <property type="protein sequence ID" value="MFD1716303.1"/>
    <property type="molecule type" value="Genomic_DNA"/>
</dbReference>
<dbReference type="InterPro" id="IPR051313">
    <property type="entry name" value="Bact_iron-sidero_bind"/>
</dbReference>
<name>A0ABW4KYQ9_9MICO</name>
<evidence type="ECO:0000313" key="8">
    <source>
        <dbReference type="EMBL" id="MFD1716303.1"/>
    </source>
</evidence>
<feature type="compositionally biased region" description="Low complexity" evidence="5">
    <location>
        <begin position="27"/>
        <end position="36"/>
    </location>
</feature>
<dbReference type="PROSITE" id="PS51257">
    <property type="entry name" value="PROKAR_LIPOPROTEIN"/>
    <property type="match status" value="1"/>
</dbReference>
<comment type="caution">
    <text evidence="8">The sequence shown here is derived from an EMBL/GenBank/DDBJ whole genome shotgun (WGS) entry which is preliminary data.</text>
</comment>
<comment type="subcellular location">
    <subcellularLocation>
        <location evidence="1">Cell envelope</location>
    </subcellularLocation>
</comment>
<sequence>MSLARPGVAVLAVATALSLAACSGAADTGGAAAQDGGEAGGGDGGTRTVTSPFTGEEVEIPTDPERVVALWRTGVVLADLGVEPVAALEGELLPSELQPEVYEPLAGVPTVGTWEGVDIEELIAADPDLIIGMDNGGLTMNYDEISQVAPTVILDIAEPPDVWANYPTVADLVGRTTDFDERDAALSEDLTAIADDHDLEGLEVTAFSASDGSIWVSTAKSLNYARLDAAGFGYNEDYVDDPERYVTELSAENIADLADQDAIFYEVDIDGSVPPDVQSVLDMESFQQLPAAQAGHVFPLTSGVVYTFDAAQQQVADLRAAAEELSS</sequence>
<dbReference type="InterPro" id="IPR002491">
    <property type="entry name" value="ABC_transptr_periplasmic_BD"/>
</dbReference>
<feature type="domain" description="Fe/B12 periplasmic-binding" evidence="7">
    <location>
        <begin position="65"/>
        <end position="327"/>
    </location>
</feature>
<evidence type="ECO:0000256" key="4">
    <source>
        <dbReference type="ARBA" id="ARBA00022729"/>
    </source>
</evidence>
<dbReference type="Gene3D" id="3.40.50.1980">
    <property type="entry name" value="Nitrogenase molybdenum iron protein domain"/>
    <property type="match status" value="2"/>
</dbReference>
<evidence type="ECO:0000256" key="5">
    <source>
        <dbReference type="SAM" id="MobiDB-lite"/>
    </source>
</evidence>
<proteinExistence type="inferred from homology"/>
<keyword evidence="3" id="KW-0813">Transport</keyword>
<dbReference type="RefSeq" id="WP_388001752.1">
    <property type="nucleotide sequence ID" value="NZ_JBHUEE010000001.1"/>
</dbReference>
<dbReference type="PANTHER" id="PTHR30532">
    <property type="entry name" value="IRON III DICITRATE-BINDING PERIPLASMIC PROTEIN"/>
    <property type="match status" value="1"/>
</dbReference>
<keyword evidence="4 6" id="KW-0732">Signal</keyword>
<feature type="region of interest" description="Disordered" evidence="5">
    <location>
        <begin position="27"/>
        <end position="52"/>
    </location>
</feature>